<dbReference type="OrthoDB" id="3360643at2759"/>
<feature type="signal peptide" evidence="1">
    <location>
        <begin position="1"/>
        <end position="20"/>
    </location>
</feature>
<keyword evidence="3" id="KW-1185">Reference proteome</keyword>
<organism evidence="2 3">
    <name type="scientific">Hymenoscyphus fraxineus</name>
    <dbReference type="NCBI Taxonomy" id="746836"/>
    <lineage>
        <taxon>Eukaryota</taxon>
        <taxon>Fungi</taxon>
        <taxon>Dikarya</taxon>
        <taxon>Ascomycota</taxon>
        <taxon>Pezizomycotina</taxon>
        <taxon>Leotiomycetes</taxon>
        <taxon>Helotiales</taxon>
        <taxon>Helotiaceae</taxon>
        <taxon>Hymenoscyphus</taxon>
    </lineage>
</organism>
<accession>A0A9N9L0P4</accession>
<evidence type="ECO:0008006" key="4">
    <source>
        <dbReference type="Google" id="ProtNLM"/>
    </source>
</evidence>
<evidence type="ECO:0000313" key="3">
    <source>
        <dbReference type="Proteomes" id="UP000696280"/>
    </source>
</evidence>
<name>A0A9N9L0P4_9HELO</name>
<reference evidence="2" key="1">
    <citation type="submission" date="2021-07" db="EMBL/GenBank/DDBJ databases">
        <authorList>
            <person name="Durling M."/>
        </authorList>
    </citation>
    <scope>NUCLEOTIDE SEQUENCE</scope>
</reference>
<proteinExistence type="predicted"/>
<protein>
    <recommendedName>
        <fullName evidence="4">DUF4430 domain-containing protein</fullName>
    </recommendedName>
</protein>
<evidence type="ECO:0000313" key="2">
    <source>
        <dbReference type="EMBL" id="CAG8956038.1"/>
    </source>
</evidence>
<sequence>MRVILAYVVILTFCLQDVTAQSWNFLRFYTPSNSVGFTSLSGDMIVPAAPNPNRGTPYLWPGLQDISITGVFQSVLDGRSNNPNYMAGQWYMANGWCCANPSLPWGPGGFHAKKGDSIHFTYNRSTTTPNWDTTLVLNNQPSTKVVDSFPLAYKNFNQVLFAIELYDQAWNFGSVVFKNVVITTNSTDTSWCTKTPENYNSATNYTLGRITSQVNQRDKTMACFIESVNLWGPR</sequence>
<dbReference type="EMBL" id="CAJVRL010000067">
    <property type="protein sequence ID" value="CAG8956038.1"/>
    <property type="molecule type" value="Genomic_DNA"/>
</dbReference>
<feature type="chain" id="PRO_5040397910" description="DUF4430 domain-containing protein" evidence="1">
    <location>
        <begin position="21"/>
        <end position="234"/>
    </location>
</feature>
<comment type="caution">
    <text evidence="2">The sequence shown here is derived from an EMBL/GenBank/DDBJ whole genome shotgun (WGS) entry which is preliminary data.</text>
</comment>
<gene>
    <name evidence="2" type="ORF">HYFRA_00008894</name>
</gene>
<evidence type="ECO:0000256" key="1">
    <source>
        <dbReference type="SAM" id="SignalP"/>
    </source>
</evidence>
<keyword evidence="1" id="KW-0732">Signal</keyword>
<dbReference type="Proteomes" id="UP000696280">
    <property type="component" value="Unassembled WGS sequence"/>
</dbReference>
<dbReference type="AlphaFoldDB" id="A0A9N9L0P4"/>